<name>A0A2W2DC11_9ACTN</name>
<reference evidence="1 2" key="1">
    <citation type="submission" date="2018-01" db="EMBL/GenBank/DDBJ databases">
        <title>Draft genome sequence of Jishengella sp. NA12.</title>
        <authorList>
            <person name="Sahin N."/>
            <person name="Ay H."/>
            <person name="Saygin H."/>
        </authorList>
    </citation>
    <scope>NUCLEOTIDE SEQUENCE [LARGE SCALE GENOMIC DNA]</scope>
    <source>
        <strain evidence="1 2">NA12</strain>
    </source>
</reference>
<gene>
    <name evidence="1" type="ORF">C1I95_28965</name>
</gene>
<dbReference type="Proteomes" id="UP000248924">
    <property type="component" value="Unassembled WGS sequence"/>
</dbReference>
<evidence type="ECO:0000313" key="2">
    <source>
        <dbReference type="Proteomes" id="UP000248924"/>
    </source>
</evidence>
<sequence length="107" mass="10577">MSWDVVAAEAAKTVTAGVGGVVVAGAGGVMRALLRRLGALPNDPEKLRVAILAAGERDPQFAVEVSVALAAVAGAVTGSGVLPPAVFLDRDAARAELAEPGVHLVAG</sequence>
<comment type="caution">
    <text evidence="1">The sequence shown here is derived from an EMBL/GenBank/DDBJ whole genome shotgun (WGS) entry which is preliminary data.</text>
</comment>
<proteinExistence type="predicted"/>
<organism evidence="1 2">
    <name type="scientific">Micromonospora craterilacus</name>
    <dbReference type="NCBI Taxonomy" id="1655439"/>
    <lineage>
        <taxon>Bacteria</taxon>
        <taxon>Bacillati</taxon>
        <taxon>Actinomycetota</taxon>
        <taxon>Actinomycetes</taxon>
        <taxon>Micromonosporales</taxon>
        <taxon>Micromonosporaceae</taxon>
        <taxon>Micromonospora</taxon>
    </lineage>
</organism>
<accession>A0A2W2DC11</accession>
<keyword evidence="2" id="KW-1185">Reference proteome</keyword>
<dbReference type="EMBL" id="POTY01000267">
    <property type="protein sequence ID" value="PZG09536.1"/>
    <property type="molecule type" value="Genomic_DNA"/>
</dbReference>
<evidence type="ECO:0000313" key="1">
    <source>
        <dbReference type="EMBL" id="PZG09536.1"/>
    </source>
</evidence>
<protein>
    <submittedName>
        <fullName evidence="1">Uncharacterized protein</fullName>
    </submittedName>
</protein>
<dbReference type="AlphaFoldDB" id="A0A2W2DC11"/>
<feature type="non-terminal residue" evidence="1">
    <location>
        <position position="107"/>
    </location>
</feature>